<dbReference type="FunFam" id="3.30.750.24:FF:000003">
    <property type="entry name" value="Chloride anion exchanger"/>
    <property type="match status" value="1"/>
</dbReference>
<dbReference type="InterPro" id="IPR036513">
    <property type="entry name" value="STAS_dom_sf"/>
</dbReference>
<dbReference type="InterPro" id="IPR001902">
    <property type="entry name" value="SLC26A/SulP_fam"/>
</dbReference>
<evidence type="ECO:0000313" key="7">
    <source>
        <dbReference type="Ensembl" id="ENSPTXP00000007749.1"/>
    </source>
</evidence>
<feature type="transmembrane region" description="Helical" evidence="5">
    <location>
        <begin position="357"/>
        <end position="379"/>
    </location>
</feature>
<dbReference type="Pfam" id="PF01740">
    <property type="entry name" value="STAS"/>
    <property type="match status" value="1"/>
</dbReference>
<evidence type="ECO:0000256" key="3">
    <source>
        <dbReference type="ARBA" id="ARBA00022989"/>
    </source>
</evidence>
<evidence type="ECO:0000256" key="4">
    <source>
        <dbReference type="ARBA" id="ARBA00023136"/>
    </source>
</evidence>
<keyword evidence="4 5" id="KW-0472">Membrane</keyword>
<feature type="transmembrane region" description="Helical" evidence="5">
    <location>
        <begin position="124"/>
        <end position="140"/>
    </location>
</feature>
<feature type="transmembrane region" description="Helical" evidence="5">
    <location>
        <begin position="71"/>
        <end position="95"/>
    </location>
</feature>
<evidence type="ECO:0000256" key="2">
    <source>
        <dbReference type="ARBA" id="ARBA00022692"/>
    </source>
</evidence>
<proteinExistence type="predicted"/>
<dbReference type="AlphaFoldDB" id="A0A670Y751"/>
<organism evidence="7 8">
    <name type="scientific">Pseudonaja textilis</name>
    <name type="common">Eastern brown snake</name>
    <dbReference type="NCBI Taxonomy" id="8673"/>
    <lineage>
        <taxon>Eukaryota</taxon>
        <taxon>Metazoa</taxon>
        <taxon>Chordata</taxon>
        <taxon>Craniata</taxon>
        <taxon>Vertebrata</taxon>
        <taxon>Euteleostomi</taxon>
        <taxon>Lepidosauria</taxon>
        <taxon>Squamata</taxon>
        <taxon>Bifurcata</taxon>
        <taxon>Unidentata</taxon>
        <taxon>Episquamata</taxon>
        <taxon>Toxicofera</taxon>
        <taxon>Serpentes</taxon>
        <taxon>Colubroidea</taxon>
        <taxon>Elapidae</taxon>
        <taxon>Hydrophiinae</taxon>
        <taxon>Pseudonaja</taxon>
    </lineage>
</organism>
<evidence type="ECO:0000256" key="5">
    <source>
        <dbReference type="SAM" id="Phobius"/>
    </source>
</evidence>
<protein>
    <submittedName>
        <fullName evidence="7">Solute carrier family 26 member 1</fullName>
    </submittedName>
</protein>
<feature type="domain" description="STAS" evidence="6">
    <location>
        <begin position="484"/>
        <end position="637"/>
    </location>
</feature>
<keyword evidence="2 5" id="KW-0812">Transmembrane</keyword>
<keyword evidence="8" id="KW-1185">Reference proteome</keyword>
<dbReference type="PROSITE" id="PS50801">
    <property type="entry name" value="STAS"/>
    <property type="match status" value="1"/>
</dbReference>
<gene>
    <name evidence="7" type="primary">SLC26A1</name>
</gene>
<dbReference type="Proteomes" id="UP000472273">
    <property type="component" value="Unplaced"/>
</dbReference>
<name>A0A670Y751_PSETE</name>
<feature type="transmembrane region" description="Helical" evidence="5">
    <location>
        <begin position="428"/>
        <end position="456"/>
    </location>
</feature>
<dbReference type="InterPro" id="IPR002645">
    <property type="entry name" value="STAS_dom"/>
</dbReference>
<feature type="transmembrane region" description="Helical" evidence="5">
    <location>
        <begin position="267"/>
        <end position="288"/>
    </location>
</feature>
<accession>A0A670Y751</accession>
<dbReference type="SUPFAM" id="SSF52091">
    <property type="entry name" value="SpoIIaa-like"/>
    <property type="match status" value="1"/>
</dbReference>
<evidence type="ECO:0000313" key="8">
    <source>
        <dbReference type="Proteomes" id="UP000472273"/>
    </source>
</evidence>
<dbReference type="Ensembl" id="ENSPTXT00000008021.1">
    <property type="protein sequence ID" value="ENSPTXP00000007749.1"/>
    <property type="gene ID" value="ENSPTXG00000005579.1"/>
</dbReference>
<dbReference type="CDD" id="cd07042">
    <property type="entry name" value="STAS_SulP_like_sulfate_transporter"/>
    <property type="match status" value="1"/>
</dbReference>
<dbReference type="Gene3D" id="3.30.750.24">
    <property type="entry name" value="STAS domain"/>
    <property type="match status" value="1"/>
</dbReference>
<dbReference type="PANTHER" id="PTHR11814">
    <property type="entry name" value="SULFATE TRANSPORTER"/>
    <property type="match status" value="1"/>
</dbReference>
<dbReference type="InterPro" id="IPR018045">
    <property type="entry name" value="S04_transporter_CS"/>
</dbReference>
<feature type="transmembrane region" description="Helical" evidence="5">
    <location>
        <begin position="101"/>
        <end position="117"/>
    </location>
</feature>
<reference evidence="7" key="1">
    <citation type="submission" date="2025-08" db="UniProtKB">
        <authorList>
            <consortium name="Ensembl"/>
        </authorList>
    </citation>
    <scope>IDENTIFICATION</scope>
</reference>
<dbReference type="PROSITE" id="PS01130">
    <property type="entry name" value="SLC26A"/>
    <property type="match status" value="1"/>
</dbReference>
<dbReference type="GeneTree" id="ENSGT01150000286920"/>
<dbReference type="Pfam" id="PF00916">
    <property type="entry name" value="Sulfate_transp"/>
    <property type="match status" value="1"/>
</dbReference>
<dbReference type="GO" id="GO:0008271">
    <property type="term" value="F:secondary active sulfate transmembrane transporter activity"/>
    <property type="evidence" value="ECO:0007669"/>
    <property type="project" value="InterPro"/>
</dbReference>
<sequence length="649" mass="71850">MKQKMETVTTENGSLLQFYMERKIPQKVSKTAVIKNQLRKKCSCSVKTMKKAILDFFPVLQWLPKYNCKEYIWGDVMSGLIIGIILVPQAIAYSLLAGLKPIYSLYTSFFANIIYFLMGTSRHVSVGIFSLLSLMVGQVVDRELLLAGFNLNDDPQQGVATALTFMAGVYQVLMGIFHLGFVSVYLSEPVLDGFATGASLTILTAQVKYLIGIKIPRAQGYGLLITTWANILPNISQANLCDVITSAICIAVLVTAKELGDKYKHKLRIPLPTELVVIVIATLVSHYMKLNEIYASSVSGEIPTGFIPPKMPSFQLMQRVAVDALPLAIVGFAFTVSLSEMFAKKYAYTVKANQEMFAIGFCNIIPAFFHCFATSAALAKTLVKTSTGCQTQVSSVVSAVVVLLVLLRGALRKFKDIPQRYRLDKVDALVWCVTMLSSALVSTEMGLLVGAIFSVFCIIGRTQCPHAALLGQIGNSVFYEDDEEYKDLLPVPKIKIFRFEAPLYYANKDFFLKCLHNRTGLNPALEVAKRKKSRRKGQQNLDNILGRKEMAPCLVAEDGDFHTIIIDCSSIPFLDTAGVSVLKETFRDYQELEISIHLACCNPSVISSLEKGGYFESADKDMHELLFHSISSAVQFAREKEITTDDSVV</sequence>
<comment type="subcellular location">
    <subcellularLocation>
        <location evidence="1">Membrane</location>
        <topology evidence="1">Multi-pass membrane protein</topology>
    </subcellularLocation>
</comment>
<dbReference type="GO" id="GO:0016020">
    <property type="term" value="C:membrane"/>
    <property type="evidence" value="ECO:0007669"/>
    <property type="project" value="UniProtKB-SubCell"/>
</dbReference>
<evidence type="ECO:0000259" key="6">
    <source>
        <dbReference type="PROSITE" id="PS50801"/>
    </source>
</evidence>
<dbReference type="InterPro" id="IPR011547">
    <property type="entry name" value="SLC26A/SulP_dom"/>
</dbReference>
<feature type="transmembrane region" description="Helical" evidence="5">
    <location>
        <begin position="391"/>
        <end position="407"/>
    </location>
</feature>
<reference evidence="7" key="2">
    <citation type="submission" date="2025-09" db="UniProtKB">
        <authorList>
            <consortium name="Ensembl"/>
        </authorList>
    </citation>
    <scope>IDENTIFICATION</scope>
</reference>
<feature type="transmembrane region" description="Helical" evidence="5">
    <location>
        <begin position="316"/>
        <end position="336"/>
    </location>
</feature>
<feature type="transmembrane region" description="Helical" evidence="5">
    <location>
        <begin position="160"/>
        <end position="186"/>
    </location>
</feature>
<keyword evidence="3 5" id="KW-1133">Transmembrane helix</keyword>
<dbReference type="NCBIfam" id="TIGR00815">
    <property type="entry name" value="sulP"/>
    <property type="match status" value="1"/>
</dbReference>
<evidence type="ECO:0000256" key="1">
    <source>
        <dbReference type="ARBA" id="ARBA00004141"/>
    </source>
</evidence>